<evidence type="ECO:0000313" key="2">
    <source>
        <dbReference type="Proteomes" id="UP000265845"/>
    </source>
</evidence>
<protein>
    <submittedName>
        <fullName evidence="1">Uncharacterized protein</fullName>
    </submittedName>
</protein>
<keyword evidence="2" id="KW-1185">Reference proteome</keyword>
<sequence>MREALLGPLKSVLIFASLCALLAGCGGRYDVGEEIFVVPAKYDYDSPLVTAFTGFRNGDGDGFLFVLPGSEIHAATEGVGVKQPSFSVDDEVVIQVVPKSVGTYDEMLDQFFEMEHHSEPEVRFANGGNYYLVRIYPADDILVMSERPSHSNFKVSGRDTVVALCYPGTVRYDCEVSFELDDVLVVYELPMEQVVLFKAINELARAKLVSWRQD</sequence>
<comment type="caution">
    <text evidence="1">The sequence shown here is derived from an EMBL/GenBank/DDBJ whole genome shotgun (WGS) entry which is preliminary data.</text>
</comment>
<organism evidence="1 2">
    <name type="scientific">Henriciella algicola</name>
    <dbReference type="NCBI Taxonomy" id="1608422"/>
    <lineage>
        <taxon>Bacteria</taxon>
        <taxon>Pseudomonadati</taxon>
        <taxon>Pseudomonadota</taxon>
        <taxon>Alphaproteobacteria</taxon>
        <taxon>Hyphomonadales</taxon>
        <taxon>Hyphomonadaceae</taxon>
        <taxon>Henriciella</taxon>
    </lineage>
</organism>
<dbReference type="EMBL" id="QWGA01000006">
    <property type="protein sequence ID" value="RIJ29519.1"/>
    <property type="molecule type" value="Genomic_DNA"/>
</dbReference>
<dbReference type="AlphaFoldDB" id="A0A399RIK5"/>
<evidence type="ECO:0000313" key="1">
    <source>
        <dbReference type="EMBL" id="RIJ29519.1"/>
    </source>
</evidence>
<dbReference type="Proteomes" id="UP000265845">
    <property type="component" value="Unassembled WGS sequence"/>
</dbReference>
<accession>A0A399RIK5</accession>
<reference evidence="1 2" key="1">
    <citation type="submission" date="2018-08" db="EMBL/GenBank/DDBJ databases">
        <title>Henriciella mobilis sp. nov., isolated from seawater.</title>
        <authorList>
            <person name="Cheng H."/>
            <person name="Wu Y.-H."/>
            <person name="Xu X.-W."/>
            <person name="Guo L.-L."/>
        </authorList>
    </citation>
    <scope>NUCLEOTIDE SEQUENCE [LARGE SCALE GENOMIC DNA]</scope>
    <source>
        <strain evidence="1 2">CCUG67844</strain>
    </source>
</reference>
<name>A0A399RIK5_9PROT</name>
<proteinExistence type="predicted"/>
<gene>
    <name evidence="1" type="ORF">D1222_08955</name>
</gene>
<dbReference type="OrthoDB" id="9182113at2"/>
<dbReference type="PROSITE" id="PS51257">
    <property type="entry name" value="PROKAR_LIPOPROTEIN"/>
    <property type="match status" value="1"/>
</dbReference>